<dbReference type="Proteomes" id="UP000030475">
    <property type="component" value="Unassembled WGS sequence"/>
</dbReference>
<accession>A0A069BB83</accession>
<comment type="caution">
    <text evidence="1">The sequence shown here is derived from an EMBL/GenBank/DDBJ whole genome shotgun (WGS) entry which is preliminary data.</text>
</comment>
<reference evidence="2 4" key="2">
    <citation type="submission" date="2017-11" db="EMBL/GenBank/DDBJ databases">
        <title>Molecular characterization of Burkholderia pseudomallei and closely related isolates from Vietnam.</title>
        <authorList>
            <person name="Ustinov D.V."/>
            <person name="Antonov A.S."/>
            <person name="Avdusheva E.F."/>
            <person name="Shpak I.M."/>
            <person name="Zakharova I.B."/>
            <person name="Thi L.A."/>
            <person name="Teteryatnikova N."/>
            <person name="Lopasteyskaya Y.A."/>
            <person name="Kuzyutina J.A."/>
            <person name="Ngo T.N."/>
            <person name="Victorov D.V."/>
        </authorList>
    </citation>
    <scope>NUCLEOTIDE SEQUENCE [LARGE SCALE GENOMIC DNA]</scope>
    <source>
        <strain evidence="2 4">V1512</strain>
    </source>
</reference>
<dbReference type="AlphaFoldDB" id="A0A069BB83"/>
<evidence type="ECO:0000313" key="2">
    <source>
        <dbReference type="EMBL" id="PJO63426.1"/>
    </source>
</evidence>
<dbReference type="EMBL" id="JQIM01000008">
    <property type="protein sequence ID" value="KGX16438.1"/>
    <property type="molecule type" value="Genomic_DNA"/>
</dbReference>
<evidence type="ECO:0000313" key="1">
    <source>
        <dbReference type="EMBL" id="KGX16438.1"/>
    </source>
</evidence>
<dbReference type="OMA" id="NMQFERE"/>
<organism evidence="1 3">
    <name type="scientific">Burkholderia pseudomallei</name>
    <name type="common">Pseudomonas pseudomallei</name>
    <dbReference type="NCBI Taxonomy" id="28450"/>
    <lineage>
        <taxon>Bacteria</taxon>
        <taxon>Pseudomonadati</taxon>
        <taxon>Pseudomonadota</taxon>
        <taxon>Betaproteobacteria</taxon>
        <taxon>Burkholderiales</taxon>
        <taxon>Burkholderiaceae</taxon>
        <taxon>Burkholderia</taxon>
        <taxon>pseudomallei group</taxon>
    </lineage>
</organism>
<dbReference type="KEGG" id="but:X994_5107"/>
<protein>
    <submittedName>
        <fullName evidence="1">Uncharacterized protein</fullName>
    </submittedName>
</protein>
<gene>
    <name evidence="2" type="ORF">CWD88_25915</name>
    <name evidence="1" type="ORF">Y036_5553</name>
</gene>
<name>A0A069BB83_BURPE</name>
<reference evidence="1 3" key="1">
    <citation type="submission" date="2014-08" db="EMBL/GenBank/DDBJ databases">
        <authorList>
            <person name="Bunnell A."/>
            <person name="Chain P.S."/>
            <person name="Chertkov O."/>
            <person name="Currie B.J."/>
            <person name="Daligault H.E."/>
            <person name="Davenport K.W."/>
            <person name="Davis C."/>
            <person name="Gleasner C.D."/>
            <person name="Johnson S.L."/>
            <person name="Kaestli M."/>
            <person name="Koren S."/>
            <person name="Kunde Y.A."/>
            <person name="Mayo M."/>
            <person name="McMurry K.K."/>
            <person name="Price E.P."/>
            <person name="Reitenga K.G."/>
            <person name="Robison R."/>
            <person name="Rosovitz M.J."/>
            <person name="Sarovich D.S."/>
            <person name="Teshima H."/>
        </authorList>
    </citation>
    <scope>NUCLEOTIDE SEQUENCE [LARGE SCALE GENOMIC DNA]</scope>
    <source>
        <strain evidence="1 3">MSHR44</strain>
    </source>
</reference>
<evidence type="ECO:0000313" key="3">
    <source>
        <dbReference type="Proteomes" id="UP000030475"/>
    </source>
</evidence>
<evidence type="ECO:0000313" key="4">
    <source>
        <dbReference type="Proteomes" id="UP000231878"/>
    </source>
</evidence>
<dbReference type="RefSeq" id="WP_004529215.1">
    <property type="nucleotide sequence ID" value="NZ_AP028072.1"/>
</dbReference>
<sequence length="260" mass="28048">MSTTDVSQDMRVAPDSVRVWRGFRLPSLGLDQFLGKLGTVFVPATVKMQIDAGLRAYAPTVPAGLPGKPATVPDETAILFWASPETYWNGFTRLAVRTYTLTHGGVYLTQDNQSRADFPVRFDGALGVDQPVYLYDAPADWMHGAIRHLVAARPPAVDPASFRSNVAKALGDIQRSVPLAGALACAGNDYVVYWELGPVAAGAAQAPSGVPRLQTALTDWSETFASAPTFLPIGLWDEWAGMDVRSGSSFNMQFAREASR</sequence>
<dbReference type="GeneID" id="93064217"/>
<dbReference type="Proteomes" id="UP000231878">
    <property type="component" value="Unassembled WGS sequence"/>
</dbReference>
<proteinExistence type="predicted"/>
<dbReference type="EMBL" id="PHRB01000032">
    <property type="protein sequence ID" value="PJO63426.1"/>
    <property type="molecule type" value="Genomic_DNA"/>
</dbReference>